<reference evidence="2 3" key="1">
    <citation type="submission" date="2020-11" db="EMBL/GenBank/DDBJ databases">
        <title>Streptomyces spirodelae sp. nov., isolated from duckweed.</title>
        <authorList>
            <person name="Saimee Y."/>
            <person name="Duangmal K."/>
        </authorList>
    </citation>
    <scope>NUCLEOTIDE SEQUENCE [LARGE SCALE GENOMIC DNA]</scope>
    <source>
        <strain evidence="2 3">S16-07</strain>
    </source>
</reference>
<name>A0ABS3X8Q6_9ACTN</name>
<proteinExistence type="predicted"/>
<gene>
    <name evidence="2" type="ORF">ITI46_08530</name>
</gene>
<sequence length="56" mass="5706">MKTLLWLVLAACVVANVFLSLAGPGGATGIVLSVLTGLGVLACGAGLWLLRDRRVV</sequence>
<dbReference type="Proteomes" id="UP001519064">
    <property type="component" value="Unassembled WGS sequence"/>
</dbReference>
<organism evidence="2 3">
    <name type="scientific">Streptomyces oryzae</name>
    <dbReference type="NCBI Taxonomy" id="1434886"/>
    <lineage>
        <taxon>Bacteria</taxon>
        <taxon>Bacillati</taxon>
        <taxon>Actinomycetota</taxon>
        <taxon>Actinomycetes</taxon>
        <taxon>Kitasatosporales</taxon>
        <taxon>Streptomycetaceae</taxon>
        <taxon>Streptomyces</taxon>
    </lineage>
</organism>
<keyword evidence="1" id="KW-0472">Membrane</keyword>
<accession>A0ABS3X8Q6</accession>
<evidence type="ECO:0000313" key="3">
    <source>
        <dbReference type="Proteomes" id="UP001519064"/>
    </source>
</evidence>
<feature type="transmembrane region" description="Helical" evidence="1">
    <location>
        <begin position="30"/>
        <end position="50"/>
    </location>
</feature>
<evidence type="ECO:0000313" key="2">
    <source>
        <dbReference type="EMBL" id="MBO8191724.1"/>
    </source>
</evidence>
<protein>
    <submittedName>
        <fullName evidence="2">Uncharacterized protein</fullName>
    </submittedName>
</protein>
<evidence type="ECO:0000256" key="1">
    <source>
        <dbReference type="SAM" id="Phobius"/>
    </source>
</evidence>
<dbReference type="EMBL" id="JADKMA010000029">
    <property type="protein sequence ID" value="MBO8191724.1"/>
    <property type="molecule type" value="Genomic_DNA"/>
</dbReference>
<comment type="caution">
    <text evidence="2">The sequence shown here is derived from an EMBL/GenBank/DDBJ whole genome shotgun (WGS) entry which is preliminary data.</text>
</comment>
<keyword evidence="1" id="KW-0812">Transmembrane</keyword>
<keyword evidence="1" id="KW-1133">Transmembrane helix</keyword>
<dbReference type="RefSeq" id="WP_209238818.1">
    <property type="nucleotide sequence ID" value="NZ_JADKMA010000029.1"/>
</dbReference>
<keyword evidence="3" id="KW-1185">Reference proteome</keyword>